<feature type="non-terminal residue" evidence="1">
    <location>
        <position position="1"/>
    </location>
</feature>
<reference evidence="1 2" key="1">
    <citation type="journal article" date="2019" name="Nat. Med.">
        <title>A library of human gut bacterial isolates paired with longitudinal multiomics data enables mechanistic microbiome research.</title>
        <authorList>
            <person name="Poyet M."/>
            <person name="Groussin M."/>
            <person name="Gibbons S.M."/>
            <person name="Avila-Pacheco J."/>
            <person name="Jiang X."/>
            <person name="Kearney S.M."/>
            <person name="Perrotta A.R."/>
            <person name="Berdy B."/>
            <person name="Zhao S."/>
            <person name="Lieberman T.D."/>
            <person name="Swanson P.K."/>
            <person name="Smith M."/>
            <person name="Roesemann S."/>
            <person name="Alexander J.E."/>
            <person name="Rich S.A."/>
            <person name="Livny J."/>
            <person name="Vlamakis H."/>
            <person name="Clish C."/>
            <person name="Bullock K."/>
            <person name="Deik A."/>
            <person name="Scott J."/>
            <person name="Pierce K.A."/>
            <person name="Xavier R.J."/>
            <person name="Alm E.J."/>
        </authorList>
    </citation>
    <scope>NUCLEOTIDE SEQUENCE [LARGE SCALE GENOMIC DNA]</scope>
    <source>
        <strain evidence="1 2">BIOML-A21</strain>
    </source>
</reference>
<gene>
    <name evidence="1" type="ORF">GAQ34_24310</name>
</gene>
<dbReference type="Proteomes" id="UP000442334">
    <property type="component" value="Unassembled WGS sequence"/>
</dbReference>
<organism evidence="1 2">
    <name type="scientific">Bacteroides uniformis</name>
    <dbReference type="NCBI Taxonomy" id="820"/>
    <lineage>
        <taxon>Bacteria</taxon>
        <taxon>Pseudomonadati</taxon>
        <taxon>Bacteroidota</taxon>
        <taxon>Bacteroidia</taxon>
        <taxon>Bacteroidales</taxon>
        <taxon>Bacteroidaceae</taxon>
        <taxon>Bacteroides</taxon>
    </lineage>
</organism>
<keyword evidence="1" id="KW-0675">Receptor</keyword>
<proteinExistence type="predicted"/>
<evidence type="ECO:0000313" key="2">
    <source>
        <dbReference type="Proteomes" id="UP000442334"/>
    </source>
</evidence>
<comment type="caution">
    <text evidence="1">The sequence shown here is derived from an EMBL/GenBank/DDBJ whole genome shotgun (WGS) entry which is preliminary data.</text>
</comment>
<accession>A0A7J5GP64</accession>
<name>A0A7J5GP64_BACUN</name>
<dbReference type="SUPFAM" id="SSF56935">
    <property type="entry name" value="Porins"/>
    <property type="match status" value="1"/>
</dbReference>
<dbReference type="EMBL" id="WCUA01000316">
    <property type="protein sequence ID" value="KAB4174483.1"/>
    <property type="molecule type" value="Genomic_DNA"/>
</dbReference>
<evidence type="ECO:0000313" key="1">
    <source>
        <dbReference type="EMBL" id="KAB4174483.1"/>
    </source>
</evidence>
<sequence length="182" mass="20447">EKTKNVNEAGQRIVGSAAPKFYGGFGMNFKYKGFEFSFDTSFTLGNKVYNSGFAFDMQVGHYFLGPVSNYVYDNRWQKPGDITDVPKFVAGDNSGAETNSSRFLMNGSYLRMKSMVLGYTLPKNLMNKVAIDNLRVYISADNLFTITAKDFIGFDPQTRSTGMQSWAYPVPRNIMFGLNLSF</sequence>
<dbReference type="AlphaFoldDB" id="A0A7J5GP64"/>
<protein>
    <submittedName>
        <fullName evidence="1">TonB-dependent receptor</fullName>
    </submittedName>
</protein>